<dbReference type="AlphaFoldDB" id="A0A6N8HE29"/>
<keyword evidence="3" id="KW-1185">Reference proteome</keyword>
<dbReference type="RefSeq" id="WP_157481874.1">
    <property type="nucleotide sequence ID" value="NZ_WOWP01000013.1"/>
</dbReference>
<name>A0A6N8HE29_9FLAO</name>
<proteinExistence type="predicted"/>
<dbReference type="EMBL" id="WOWP01000013">
    <property type="protein sequence ID" value="MUV02917.1"/>
    <property type="molecule type" value="Genomic_DNA"/>
</dbReference>
<reference evidence="2 3" key="1">
    <citation type="submission" date="2019-12" db="EMBL/GenBank/DDBJ databases">
        <authorList>
            <person name="Sun J.-Q."/>
        </authorList>
    </citation>
    <scope>NUCLEOTIDE SEQUENCE [LARGE SCALE GENOMIC DNA]</scope>
    <source>
        <strain evidence="2 3">JCM 17928</strain>
    </source>
</reference>
<dbReference type="OrthoDB" id="1353227at2"/>
<keyword evidence="1" id="KW-1133">Transmembrane helix</keyword>
<keyword evidence="1" id="KW-0472">Membrane</keyword>
<evidence type="ECO:0000256" key="1">
    <source>
        <dbReference type="SAM" id="Phobius"/>
    </source>
</evidence>
<evidence type="ECO:0000313" key="3">
    <source>
        <dbReference type="Proteomes" id="UP000433945"/>
    </source>
</evidence>
<sequence>MNKELEKLIDYAITDGFITEKEKKVLIKKAEKQGFDIDELEMILEGKLFDAQQTRKKENPVQKCPSCGEIMVGVSRVCPSCNYVVNARSKNTATLDEYMHDVEKKLLKLKNTPKQGSGKIMQSVILTYLTLGTYIIFKKVIKREDLFEDNNNYSRLNNEINATLSLMRSNYGEDGTVAEFISKIEAEKAQYIKQRESGSFVSIAAAFLLVGGVLFAITRIPSPEPSIDKKIDRLITEGKRDSAKILIPQLEKESTREFYLSKIEVINIDSLYKAGAYEEALEKANFLTFKSEREELITKILITQIGELLTKREFKTAKDKAELIPDYSTRFEELDKIKIAEQLKK</sequence>
<protein>
    <submittedName>
        <fullName evidence="2">Uncharacterized protein</fullName>
    </submittedName>
</protein>
<dbReference type="Proteomes" id="UP000433945">
    <property type="component" value="Unassembled WGS sequence"/>
</dbReference>
<accession>A0A6N8HE29</accession>
<comment type="caution">
    <text evidence="2">The sequence shown here is derived from an EMBL/GenBank/DDBJ whole genome shotgun (WGS) entry which is preliminary data.</text>
</comment>
<evidence type="ECO:0000313" key="2">
    <source>
        <dbReference type="EMBL" id="MUV02917.1"/>
    </source>
</evidence>
<feature type="transmembrane region" description="Helical" evidence="1">
    <location>
        <begin position="120"/>
        <end position="137"/>
    </location>
</feature>
<keyword evidence="1" id="KW-0812">Transmembrane</keyword>
<feature type="transmembrane region" description="Helical" evidence="1">
    <location>
        <begin position="198"/>
        <end position="217"/>
    </location>
</feature>
<gene>
    <name evidence="2" type="ORF">GN157_04270</name>
</gene>
<organism evidence="2 3">
    <name type="scientific">Flavobacterium rakeshii</name>
    <dbReference type="NCBI Taxonomy" id="1038845"/>
    <lineage>
        <taxon>Bacteria</taxon>
        <taxon>Pseudomonadati</taxon>
        <taxon>Bacteroidota</taxon>
        <taxon>Flavobacteriia</taxon>
        <taxon>Flavobacteriales</taxon>
        <taxon>Flavobacteriaceae</taxon>
        <taxon>Flavobacterium</taxon>
    </lineage>
</organism>